<keyword evidence="1" id="KW-0227">DNA damage</keyword>
<dbReference type="GO" id="GO:0000723">
    <property type="term" value="P:telomere maintenance"/>
    <property type="evidence" value="ECO:0007669"/>
    <property type="project" value="InterPro"/>
</dbReference>
<gene>
    <name evidence="4" type="ORF">P691DRAFT_9540</name>
</gene>
<accession>A0A9P6CBF0</accession>
<dbReference type="SUPFAM" id="SSF52540">
    <property type="entry name" value="P-loop containing nucleoside triphosphate hydrolases"/>
    <property type="match status" value="1"/>
</dbReference>
<feature type="domain" description="DNA helicase Pif1-like DEAD-box helicase" evidence="3">
    <location>
        <begin position="35"/>
        <end position="152"/>
    </location>
</feature>
<dbReference type="GO" id="GO:0006281">
    <property type="term" value="P:DNA repair"/>
    <property type="evidence" value="ECO:0007669"/>
    <property type="project" value="UniProtKB-KW"/>
</dbReference>
<organism evidence="4 5">
    <name type="scientific">Macrolepiota fuliginosa MF-IS2</name>
    <dbReference type="NCBI Taxonomy" id="1400762"/>
    <lineage>
        <taxon>Eukaryota</taxon>
        <taxon>Fungi</taxon>
        <taxon>Dikarya</taxon>
        <taxon>Basidiomycota</taxon>
        <taxon>Agaricomycotina</taxon>
        <taxon>Agaricomycetes</taxon>
        <taxon>Agaricomycetidae</taxon>
        <taxon>Agaricales</taxon>
        <taxon>Agaricineae</taxon>
        <taxon>Agaricaceae</taxon>
        <taxon>Macrolepiota</taxon>
    </lineage>
</organism>
<dbReference type="EMBL" id="MU151051">
    <property type="protein sequence ID" value="KAF9455003.1"/>
    <property type="molecule type" value="Genomic_DNA"/>
</dbReference>
<dbReference type="PANTHER" id="PTHR47642:SF5">
    <property type="entry name" value="ATP-DEPENDENT DNA HELICASE"/>
    <property type="match status" value="1"/>
</dbReference>
<evidence type="ECO:0000256" key="2">
    <source>
        <dbReference type="SAM" id="MobiDB-lite"/>
    </source>
</evidence>
<keyword evidence="1" id="KW-0347">Helicase</keyword>
<keyword evidence="1" id="KW-0378">Hydrolase</keyword>
<keyword evidence="1" id="KW-0234">DNA repair</keyword>
<dbReference type="PANTHER" id="PTHR47642">
    <property type="entry name" value="ATP-DEPENDENT DNA HELICASE"/>
    <property type="match status" value="1"/>
</dbReference>
<comment type="cofactor">
    <cofactor evidence="1">
        <name>Mg(2+)</name>
        <dbReference type="ChEBI" id="CHEBI:18420"/>
    </cofactor>
</comment>
<dbReference type="InterPro" id="IPR027417">
    <property type="entry name" value="P-loop_NTPase"/>
</dbReference>
<feature type="region of interest" description="Disordered" evidence="2">
    <location>
        <begin position="1"/>
        <end position="32"/>
    </location>
</feature>
<dbReference type="InterPro" id="IPR010285">
    <property type="entry name" value="DNA_helicase_pif1-like_DEAD"/>
</dbReference>
<sequence>MSSSLQSTVQEVHDFNESGRAPTCSTTPAAPEITLSPEQRNILGIVKAGGNVFFTGPAGTGKSVLLRAITKALLETKPFDTIAVTATTGIAALAIGGQTIHSYGGIGIGSEVVELLVKRIRRSRKLRQKWQRTQVWVIDEVSMLKAELFDKLVSNH</sequence>
<keyword evidence="1" id="KW-0067">ATP-binding</keyword>
<evidence type="ECO:0000256" key="1">
    <source>
        <dbReference type="RuleBase" id="RU363044"/>
    </source>
</evidence>
<comment type="similarity">
    <text evidence="1">Belongs to the helicase family.</text>
</comment>
<dbReference type="EC" id="5.6.2.3" evidence="1"/>
<dbReference type="GO" id="GO:0006310">
    <property type="term" value="P:DNA recombination"/>
    <property type="evidence" value="ECO:0007669"/>
    <property type="project" value="UniProtKB-KW"/>
</dbReference>
<comment type="caution">
    <text evidence="4">The sequence shown here is derived from an EMBL/GenBank/DDBJ whole genome shotgun (WGS) entry which is preliminary data.</text>
</comment>
<dbReference type="Gene3D" id="3.40.50.300">
    <property type="entry name" value="P-loop containing nucleotide triphosphate hydrolases"/>
    <property type="match status" value="1"/>
</dbReference>
<dbReference type="OrthoDB" id="432234at2759"/>
<dbReference type="AlphaFoldDB" id="A0A9P6CBF0"/>
<evidence type="ECO:0000313" key="5">
    <source>
        <dbReference type="Proteomes" id="UP000807342"/>
    </source>
</evidence>
<reference evidence="4" key="1">
    <citation type="submission" date="2020-11" db="EMBL/GenBank/DDBJ databases">
        <authorList>
            <consortium name="DOE Joint Genome Institute"/>
            <person name="Ahrendt S."/>
            <person name="Riley R."/>
            <person name="Andreopoulos W."/>
            <person name="Labutti K."/>
            <person name="Pangilinan J."/>
            <person name="Ruiz-Duenas F.J."/>
            <person name="Barrasa J.M."/>
            <person name="Sanchez-Garcia M."/>
            <person name="Camarero S."/>
            <person name="Miyauchi S."/>
            <person name="Serrano A."/>
            <person name="Linde D."/>
            <person name="Babiker R."/>
            <person name="Drula E."/>
            <person name="Ayuso-Fernandez I."/>
            <person name="Pacheco R."/>
            <person name="Padilla G."/>
            <person name="Ferreira P."/>
            <person name="Barriuso J."/>
            <person name="Kellner H."/>
            <person name="Castanera R."/>
            <person name="Alfaro M."/>
            <person name="Ramirez L."/>
            <person name="Pisabarro A.G."/>
            <person name="Kuo A."/>
            <person name="Tritt A."/>
            <person name="Lipzen A."/>
            <person name="He G."/>
            <person name="Yan M."/>
            <person name="Ng V."/>
            <person name="Cullen D."/>
            <person name="Martin F."/>
            <person name="Rosso M.-N."/>
            <person name="Henrissat B."/>
            <person name="Hibbett D."/>
            <person name="Martinez A.T."/>
            <person name="Grigoriev I.V."/>
        </authorList>
    </citation>
    <scope>NUCLEOTIDE SEQUENCE</scope>
    <source>
        <strain evidence="4">MF-IS2</strain>
    </source>
</reference>
<keyword evidence="1" id="KW-0547">Nucleotide-binding</keyword>
<evidence type="ECO:0000259" key="3">
    <source>
        <dbReference type="Pfam" id="PF05970"/>
    </source>
</evidence>
<dbReference type="Pfam" id="PF05970">
    <property type="entry name" value="PIF1"/>
    <property type="match status" value="1"/>
</dbReference>
<comment type="catalytic activity">
    <reaction evidence="1">
        <text>ATP + H2O = ADP + phosphate + H(+)</text>
        <dbReference type="Rhea" id="RHEA:13065"/>
        <dbReference type="ChEBI" id="CHEBI:15377"/>
        <dbReference type="ChEBI" id="CHEBI:15378"/>
        <dbReference type="ChEBI" id="CHEBI:30616"/>
        <dbReference type="ChEBI" id="CHEBI:43474"/>
        <dbReference type="ChEBI" id="CHEBI:456216"/>
        <dbReference type="EC" id="5.6.2.3"/>
    </reaction>
</comment>
<proteinExistence type="inferred from homology"/>
<dbReference type="GO" id="GO:0016787">
    <property type="term" value="F:hydrolase activity"/>
    <property type="evidence" value="ECO:0007669"/>
    <property type="project" value="UniProtKB-KW"/>
</dbReference>
<dbReference type="InterPro" id="IPR051055">
    <property type="entry name" value="PIF1_helicase"/>
</dbReference>
<dbReference type="Proteomes" id="UP000807342">
    <property type="component" value="Unassembled WGS sequence"/>
</dbReference>
<keyword evidence="5" id="KW-1185">Reference proteome</keyword>
<evidence type="ECO:0000313" key="4">
    <source>
        <dbReference type="EMBL" id="KAF9455003.1"/>
    </source>
</evidence>
<name>A0A9P6CBF0_9AGAR</name>
<keyword evidence="1" id="KW-0233">DNA recombination</keyword>
<protein>
    <recommendedName>
        <fullName evidence="1">ATP-dependent DNA helicase</fullName>
        <ecNumber evidence="1">5.6.2.3</ecNumber>
    </recommendedName>
</protein>
<dbReference type="GO" id="GO:0005524">
    <property type="term" value="F:ATP binding"/>
    <property type="evidence" value="ECO:0007669"/>
    <property type="project" value="UniProtKB-KW"/>
</dbReference>
<dbReference type="GO" id="GO:0043139">
    <property type="term" value="F:5'-3' DNA helicase activity"/>
    <property type="evidence" value="ECO:0007669"/>
    <property type="project" value="UniProtKB-EC"/>
</dbReference>
<feature type="compositionally biased region" description="Polar residues" evidence="2">
    <location>
        <begin position="1"/>
        <end position="10"/>
    </location>
</feature>